<dbReference type="RefSeq" id="WP_117723505.1">
    <property type="nucleotide sequence ID" value="NZ_QSUL01000003.1"/>
</dbReference>
<name>A0A3E5BLA6_9BACE</name>
<dbReference type="AlphaFoldDB" id="A0A3E5BLA6"/>
<reference evidence="1 2" key="1">
    <citation type="submission" date="2018-08" db="EMBL/GenBank/DDBJ databases">
        <title>A genome reference for cultivated species of the human gut microbiota.</title>
        <authorList>
            <person name="Zou Y."/>
            <person name="Xue W."/>
            <person name="Luo G."/>
        </authorList>
    </citation>
    <scope>NUCLEOTIDE SEQUENCE [LARGE SCALE GENOMIC DNA]</scope>
    <source>
        <strain evidence="1 2">OM05-15BH</strain>
    </source>
</reference>
<dbReference type="EMBL" id="QSUL01000003">
    <property type="protein sequence ID" value="RGN38163.1"/>
    <property type="molecule type" value="Genomic_DNA"/>
</dbReference>
<evidence type="ECO:0000313" key="1">
    <source>
        <dbReference type="EMBL" id="RGN38163.1"/>
    </source>
</evidence>
<protein>
    <submittedName>
        <fullName evidence="1">HEAT repeat domain-containing protein</fullName>
    </submittedName>
</protein>
<accession>A0A3E5BLA6</accession>
<evidence type="ECO:0000313" key="2">
    <source>
        <dbReference type="Proteomes" id="UP000260983"/>
    </source>
</evidence>
<comment type="caution">
    <text evidence="1">The sequence shown here is derived from an EMBL/GenBank/DDBJ whole genome shotgun (WGS) entry which is preliminary data.</text>
</comment>
<organism evidence="1 2">
    <name type="scientific">Bacteroides oleiciplenus</name>
    <dbReference type="NCBI Taxonomy" id="626931"/>
    <lineage>
        <taxon>Bacteria</taxon>
        <taxon>Pseudomonadati</taxon>
        <taxon>Bacteroidota</taxon>
        <taxon>Bacteroidia</taxon>
        <taxon>Bacteroidales</taxon>
        <taxon>Bacteroidaceae</taxon>
        <taxon>Bacteroides</taxon>
    </lineage>
</organism>
<dbReference type="Proteomes" id="UP000260983">
    <property type="component" value="Unassembled WGS sequence"/>
</dbReference>
<sequence length="259" mass="29946">MNLKEELEQKQYCIENMTEQDLTLAYERLANNGFPTKETLSFCYEIGRSSQVAYHYKLIVEDWQRSTAKRLRLETWFELHGKDGVDFLFDVLAHEPENMSAAYLLAGTLEKMSHQIFYTESCCKLTEHLEKRLPISDATERRMGIIALGWIANEKSLPVLHHHLLADSDELCRAWSASSLMQMSFNRGRKGTIRKRSASVLREAIEKETDLFALGTMIDTVQTLWDKKFGLSGIAVEERREASIQKARKSAMRFLESWL</sequence>
<gene>
    <name evidence="1" type="ORF">DXB65_04780</name>
</gene>
<proteinExistence type="predicted"/>